<name>A0AAD4MF06_9BILA</name>
<dbReference type="PANTHER" id="PTHR10438">
    <property type="entry name" value="THIOREDOXIN"/>
    <property type="match status" value="1"/>
</dbReference>
<dbReference type="InterPro" id="IPR036249">
    <property type="entry name" value="Thioredoxin-like_sf"/>
</dbReference>
<dbReference type="Gene3D" id="3.40.30.10">
    <property type="entry name" value="Glutaredoxin"/>
    <property type="match status" value="1"/>
</dbReference>
<evidence type="ECO:0000313" key="4">
    <source>
        <dbReference type="Proteomes" id="UP001201812"/>
    </source>
</evidence>
<dbReference type="Proteomes" id="UP001201812">
    <property type="component" value="Unassembled WGS sequence"/>
</dbReference>
<evidence type="ECO:0000313" key="3">
    <source>
        <dbReference type="EMBL" id="KAI1692297.1"/>
    </source>
</evidence>
<protein>
    <submittedName>
        <fullName evidence="3">Thioredoxin domain-containing protein</fullName>
    </submittedName>
</protein>
<sequence>MSAKVIYYLLFALLMVSASDATGDNKVDQNKEPSIPKNKKQLKGILTNNTKVVVMFHENKAKPCIRIMPMFEGFRTDEKFSGIKFLKLDVDKLDNLEDFDVQTIPTFRFYVHGKKTGEVVGANAGALKNKMEEFLKK</sequence>
<feature type="signal peptide" evidence="1">
    <location>
        <begin position="1"/>
        <end position="21"/>
    </location>
</feature>
<accession>A0AAD4MF06</accession>
<dbReference type="Pfam" id="PF00085">
    <property type="entry name" value="Thioredoxin"/>
    <property type="match status" value="1"/>
</dbReference>
<feature type="domain" description="Thioredoxin" evidence="2">
    <location>
        <begin position="16"/>
        <end position="137"/>
    </location>
</feature>
<proteinExistence type="predicted"/>
<dbReference type="InterPro" id="IPR013766">
    <property type="entry name" value="Thioredoxin_domain"/>
</dbReference>
<dbReference type="SUPFAM" id="SSF52833">
    <property type="entry name" value="Thioredoxin-like"/>
    <property type="match status" value="1"/>
</dbReference>
<dbReference type="AlphaFoldDB" id="A0AAD4MF06"/>
<evidence type="ECO:0000259" key="2">
    <source>
        <dbReference type="PROSITE" id="PS51352"/>
    </source>
</evidence>
<feature type="chain" id="PRO_5042085820" evidence="1">
    <location>
        <begin position="22"/>
        <end position="137"/>
    </location>
</feature>
<comment type="caution">
    <text evidence="3">The sequence shown here is derived from an EMBL/GenBank/DDBJ whole genome shotgun (WGS) entry which is preliminary data.</text>
</comment>
<dbReference type="InterPro" id="IPR050620">
    <property type="entry name" value="Thioredoxin_H-type-like"/>
</dbReference>
<dbReference type="EMBL" id="JAKKPZ010000787">
    <property type="protein sequence ID" value="KAI1692297.1"/>
    <property type="molecule type" value="Genomic_DNA"/>
</dbReference>
<keyword evidence="1" id="KW-0732">Signal</keyword>
<dbReference type="CDD" id="cd02947">
    <property type="entry name" value="TRX_family"/>
    <property type="match status" value="1"/>
</dbReference>
<organism evidence="3 4">
    <name type="scientific">Ditylenchus destructor</name>
    <dbReference type="NCBI Taxonomy" id="166010"/>
    <lineage>
        <taxon>Eukaryota</taxon>
        <taxon>Metazoa</taxon>
        <taxon>Ecdysozoa</taxon>
        <taxon>Nematoda</taxon>
        <taxon>Chromadorea</taxon>
        <taxon>Rhabditida</taxon>
        <taxon>Tylenchina</taxon>
        <taxon>Tylenchomorpha</taxon>
        <taxon>Sphaerularioidea</taxon>
        <taxon>Anguinidae</taxon>
        <taxon>Anguininae</taxon>
        <taxon>Ditylenchus</taxon>
    </lineage>
</organism>
<dbReference type="PROSITE" id="PS51352">
    <property type="entry name" value="THIOREDOXIN_2"/>
    <property type="match status" value="1"/>
</dbReference>
<gene>
    <name evidence="3" type="ORF">DdX_21333</name>
</gene>
<evidence type="ECO:0000256" key="1">
    <source>
        <dbReference type="SAM" id="SignalP"/>
    </source>
</evidence>
<reference evidence="3" key="1">
    <citation type="submission" date="2022-01" db="EMBL/GenBank/DDBJ databases">
        <title>Genome Sequence Resource for Two Populations of Ditylenchus destructor, the Migratory Endoparasitic Phytonematode.</title>
        <authorList>
            <person name="Zhang H."/>
            <person name="Lin R."/>
            <person name="Xie B."/>
        </authorList>
    </citation>
    <scope>NUCLEOTIDE SEQUENCE</scope>
    <source>
        <strain evidence="3">BazhouSP</strain>
    </source>
</reference>
<dbReference type="PANTHER" id="PTHR10438:SF468">
    <property type="entry name" value="THIOREDOXIN-1-RELATED"/>
    <property type="match status" value="1"/>
</dbReference>
<keyword evidence="4" id="KW-1185">Reference proteome</keyword>